<dbReference type="SUPFAM" id="SSF49854">
    <property type="entry name" value="Spermadhesin, CUB domain"/>
    <property type="match status" value="1"/>
</dbReference>
<accession>A0A914R0X2</accession>
<dbReference type="Proteomes" id="UP000887578">
    <property type="component" value="Unplaced"/>
</dbReference>
<protein>
    <submittedName>
        <fullName evidence="2">CUB domain-containing protein</fullName>
    </submittedName>
</protein>
<organism evidence="1 2">
    <name type="scientific">Panagrolaimus davidi</name>
    <dbReference type="NCBI Taxonomy" id="227884"/>
    <lineage>
        <taxon>Eukaryota</taxon>
        <taxon>Metazoa</taxon>
        <taxon>Ecdysozoa</taxon>
        <taxon>Nematoda</taxon>
        <taxon>Chromadorea</taxon>
        <taxon>Rhabditida</taxon>
        <taxon>Tylenchina</taxon>
        <taxon>Panagrolaimomorpha</taxon>
        <taxon>Panagrolaimoidea</taxon>
        <taxon>Panagrolaimidae</taxon>
        <taxon>Panagrolaimus</taxon>
    </lineage>
</organism>
<keyword evidence="1" id="KW-1185">Reference proteome</keyword>
<reference evidence="2" key="1">
    <citation type="submission" date="2022-11" db="UniProtKB">
        <authorList>
            <consortium name="WormBaseParasite"/>
        </authorList>
    </citation>
    <scope>IDENTIFICATION</scope>
</reference>
<name>A0A914R0X2_9BILA</name>
<evidence type="ECO:0000313" key="2">
    <source>
        <dbReference type="WBParaSite" id="PDA_v2.g5017.t1"/>
    </source>
</evidence>
<proteinExistence type="predicted"/>
<sequence>MYFDGNVTVDDPQVRYFNGSDLNIMSINANNDTKVSNGFFAIISLVPIKANYIEECQVQTNDDGTIAISDIDYENGYKPLSTCSYNFSIPIGHEAILSVFPHFLEAGVDKLTVSKGNKSFDLKNNGYFKIQKEFNGSIFKFVADGNTQQAGFSAVYSTFDFFTIEPTANLQNTSWLAIYVNENLTHNFTNYAPDQILPYPRNTNITVVFHSGQSSSPFFIGPPNWSIETKAISLSKTKIQLNSTSPTFAIYLDNVKADEAFTVCSPNDDILELFVTKEKNMNVLDLYDSDDFNNFVDT</sequence>
<evidence type="ECO:0000313" key="1">
    <source>
        <dbReference type="Proteomes" id="UP000887578"/>
    </source>
</evidence>
<dbReference type="WBParaSite" id="PDA_v2.g5017.t1">
    <property type="protein sequence ID" value="PDA_v2.g5017.t1"/>
    <property type="gene ID" value="PDA_v2.g5017"/>
</dbReference>
<dbReference type="AlphaFoldDB" id="A0A914R0X2"/>
<dbReference type="InterPro" id="IPR035914">
    <property type="entry name" value="Sperma_CUB_dom_sf"/>
</dbReference>